<gene>
    <name evidence="3" type="ORF">JL106_10155</name>
</gene>
<evidence type="ECO:0000313" key="4">
    <source>
        <dbReference type="Proteomes" id="UP000663792"/>
    </source>
</evidence>
<feature type="compositionally biased region" description="Low complexity" evidence="1">
    <location>
        <begin position="462"/>
        <end position="480"/>
    </location>
</feature>
<organism evidence="3 4">
    <name type="scientific">Nakamurella leprariae</name>
    <dbReference type="NCBI Taxonomy" id="2803911"/>
    <lineage>
        <taxon>Bacteria</taxon>
        <taxon>Bacillati</taxon>
        <taxon>Actinomycetota</taxon>
        <taxon>Actinomycetes</taxon>
        <taxon>Nakamurellales</taxon>
        <taxon>Nakamurellaceae</taxon>
        <taxon>Nakamurella</taxon>
    </lineage>
</organism>
<sequence length="555" mass="52544">MRQSTLERLVPSASALPRGWTAALAAVARSVAVGAGSLLLVCGVTLLLWALTPESTGQPADALGAGVAVFAAANLVTVTVAGLSVTLVPLLLTLLIALTLGVSARRAAARPLGRAQELGAIAAGAGSSGLFVAVTTRSFTPDGMIGPEAFLPAAALALVAVGIGVLGPDSAWRAWLRGRTPGWLQAGFRAGLAGALALVAAGGLAVAAAVAASFTTAAGFLSAATPDGGSALGLTVLQVVLTPNAAVAALGYLTGVGLELGQASFSPFGSVPGPVPGLPLLAGVPHPTAPTAVGLAVLLLPLAVAGLVGHWVTRRVGHRRGRLGAVVAAAIVAGLVVAVLALVAGGGIAGSGVTGSATALSVGADPLRLGAVVAAGIAVVGGAVAALVPPVAGARTPSASDPGARRAAVGSSPAARRGRRRGGPTAAAPAGATASTDEDDAGPDPVDGADDGAGGIAGGIADGVAARGADGDADGAVRSADPTDGPAASGPVPDDVPGGDRGSADAADTAEASAAADAGTAGDAEIVPEPDEDPAAVSRSGGPGRGEDTAGRPTS</sequence>
<feature type="transmembrane region" description="Helical" evidence="2">
    <location>
        <begin position="369"/>
        <end position="388"/>
    </location>
</feature>
<feature type="transmembrane region" description="Helical" evidence="2">
    <location>
        <begin position="20"/>
        <end position="50"/>
    </location>
</feature>
<dbReference type="RefSeq" id="WP_205260592.1">
    <property type="nucleotide sequence ID" value="NZ_JAERWK010000012.1"/>
</dbReference>
<dbReference type="InterPro" id="IPR045931">
    <property type="entry name" value="DUF6350"/>
</dbReference>
<feature type="transmembrane region" description="Helical" evidence="2">
    <location>
        <begin position="118"/>
        <end position="137"/>
    </location>
</feature>
<feature type="compositionally biased region" description="Low complexity" evidence="1">
    <location>
        <begin position="504"/>
        <end position="525"/>
    </location>
</feature>
<comment type="caution">
    <text evidence="3">The sequence shown here is derived from an EMBL/GenBank/DDBJ whole genome shotgun (WGS) entry which is preliminary data.</text>
</comment>
<dbReference type="EMBL" id="JAERWK010000012">
    <property type="protein sequence ID" value="MBM9467640.1"/>
    <property type="molecule type" value="Genomic_DNA"/>
</dbReference>
<keyword evidence="2" id="KW-0812">Transmembrane</keyword>
<protein>
    <submittedName>
        <fullName evidence="3">Uncharacterized protein</fullName>
    </submittedName>
</protein>
<keyword evidence="4" id="KW-1185">Reference proteome</keyword>
<keyword evidence="2" id="KW-0472">Membrane</keyword>
<dbReference type="AlphaFoldDB" id="A0A938Y884"/>
<accession>A0A938Y884</accession>
<evidence type="ECO:0000256" key="2">
    <source>
        <dbReference type="SAM" id="Phobius"/>
    </source>
</evidence>
<feature type="region of interest" description="Disordered" evidence="1">
    <location>
        <begin position="393"/>
        <end position="555"/>
    </location>
</feature>
<reference evidence="3" key="1">
    <citation type="submission" date="2021-01" db="EMBL/GenBank/DDBJ databases">
        <title>YIM 132084 draft genome.</title>
        <authorList>
            <person name="An D."/>
        </authorList>
    </citation>
    <scope>NUCLEOTIDE SEQUENCE</scope>
    <source>
        <strain evidence="3">YIM 132084</strain>
    </source>
</reference>
<keyword evidence="2" id="KW-1133">Transmembrane helix</keyword>
<feature type="compositionally biased region" description="Gly residues" evidence="1">
    <location>
        <begin position="451"/>
        <end position="461"/>
    </location>
</feature>
<feature type="transmembrane region" description="Helical" evidence="2">
    <location>
        <begin position="62"/>
        <end position="81"/>
    </location>
</feature>
<evidence type="ECO:0000256" key="1">
    <source>
        <dbReference type="SAM" id="MobiDB-lite"/>
    </source>
</evidence>
<feature type="transmembrane region" description="Helical" evidence="2">
    <location>
        <begin position="325"/>
        <end position="349"/>
    </location>
</feature>
<dbReference type="Pfam" id="PF19877">
    <property type="entry name" value="DUF6350"/>
    <property type="match status" value="1"/>
</dbReference>
<feature type="compositionally biased region" description="Low complexity" evidence="1">
    <location>
        <begin position="423"/>
        <end position="435"/>
    </location>
</feature>
<proteinExistence type="predicted"/>
<feature type="compositionally biased region" description="Acidic residues" evidence="1">
    <location>
        <begin position="436"/>
        <end position="450"/>
    </location>
</feature>
<evidence type="ECO:0000313" key="3">
    <source>
        <dbReference type="EMBL" id="MBM9467640.1"/>
    </source>
</evidence>
<dbReference type="Proteomes" id="UP000663792">
    <property type="component" value="Unassembled WGS sequence"/>
</dbReference>
<feature type="transmembrane region" description="Helical" evidence="2">
    <location>
        <begin position="149"/>
        <end position="167"/>
    </location>
</feature>
<feature type="transmembrane region" description="Helical" evidence="2">
    <location>
        <begin position="292"/>
        <end position="313"/>
    </location>
</feature>
<name>A0A938Y884_9ACTN</name>
<feature type="compositionally biased region" description="Basic and acidic residues" evidence="1">
    <location>
        <begin position="545"/>
        <end position="555"/>
    </location>
</feature>
<feature type="transmembrane region" description="Helical" evidence="2">
    <location>
        <begin position="188"/>
        <end position="212"/>
    </location>
</feature>
<feature type="compositionally biased region" description="Low complexity" evidence="1">
    <location>
        <begin position="405"/>
        <end position="415"/>
    </location>
</feature>